<dbReference type="AlphaFoldDB" id="A0A2G9Z048"/>
<dbReference type="PROSITE" id="PS51831">
    <property type="entry name" value="HD"/>
    <property type="match status" value="1"/>
</dbReference>
<dbReference type="InterPro" id="IPR043519">
    <property type="entry name" value="NT_sf"/>
</dbReference>
<dbReference type="Proteomes" id="UP000228681">
    <property type="component" value="Unassembled WGS sequence"/>
</dbReference>
<dbReference type="Pfam" id="PF04607">
    <property type="entry name" value="RelA_SpoT"/>
    <property type="match status" value="1"/>
</dbReference>
<dbReference type="CDD" id="cd00077">
    <property type="entry name" value="HDc"/>
    <property type="match status" value="1"/>
</dbReference>
<evidence type="ECO:0000259" key="4">
    <source>
        <dbReference type="PROSITE" id="PS51880"/>
    </source>
</evidence>
<dbReference type="NCBIfam" id="TIGR00691">
    <property type="entry name" value="spoT_relA"/>
    <property type="match status" value="1"/>
</dbReference>
<comment type="function">
    <text evidence="2">In eubacteria ppGpp (guanosine 3'-diphosphate 5'-diphosphate) is a mediator of the stringent response that coordinates a variety of cellular activities in response to changes in nutritional abundance.</text>
</comment>
<dbReference type="SUPFAM" id="SSF109604">
    <property type="entry name" value="HD-domain/PDEase-like"/>
    <property type="match status" value="1"/>
</dbReference>
<dbReference type="InterPro" id="IPR007685">
    <property type="entry name" value="RelA_SpoT"/>
</dbReference>
<dbReference type="FunFam" id="3.30.460.10:FF:000001">
    <property type="entry name" value="GTP pyrophosphokinase RelA"/>
    <property type="match status" value="1"/>
</dbReference>
<dbReference type="FunFam" id="3.10.20.30:FF:000002">
    <property type="entry name" value="GTP pyrophosphokinase (RelA/SpoT)"/>
    <property type="match status" value="1"/>
</dbReference>
<dbReference type="InterPro" id="IPR006674">
    <property type="entry name" value="HD_domain"/>
</dbReference>
<dbReference type="SMART" id="SM00954">
    <property type="entry name" value="RelA_SpoT"/>
    <property type="match status" value="1"/>
</dbReference>
<dbReference type="Gene3D" id="3.10.20.30">
    <property type="match status" value="1"/>
</dbReference>
<dbReference type="CDD" id="cd01668">
    <property type="entry name" value="TGS_RSH"/>
    <property type="match status" value="1"/>
</dbReference>
<evidence type="ECO:0000259" key="3">
    <source>
        <dbReference type="PROSITE" id="PS51831"/>
    </source>
</evidence>
<organism evidence="5 6">
    <name type="scientific">Candidatus Nealsonbacteria bacterium CG23_combo_of_CG06-09_8_20_14_all_36_12</name>
    <dbReference type="NCBI Taxonomy" id="1974718"/>
    <lineage>
        <taxon>Bacteria</taxon>
        <taxon>Candidatus Nealsoniibacteriota</taxon>
    </lineage>
</organism>
<dbReference type="PANTHER" id="PTHR21262">
    <property type="entry name" value="GUANOSINE-3',5'-BIS DIPHOSPHATE 3'-PYROPHOSPHOHYDROLASE"/>
    <property type="match status" value="1"/>
</dbReference>
<dbReference type="SUPFAM" id="SSF81271">
    <property type="entry name" value="TGS-like"/>
    <property type="match status" value="1"/>
</dbReference>
<evidence type="ECO:0000256" key="1">
    <source>
        <dbReference type="ARBA" id="ARBA00025704"/>
    </source>
</evidence>
<evidence type="ECO:0000313" key="5">
    <source>
        <dbReference type="EMBL" id="PIP24864.1"/>
    </source>
</evidence>
<dbReference type="Pfam" id="PF02824">
    <property type="entry name" value="TGS"/>
    <property type="match status" value="1"/>
</dbReference>
<dbReference type="GO" id="GO:0005886">
    <property type="term" value="C:plasma membrane"/>
    <property type="evidence" value="ECO:0007669"/>
    <property type="project" value="TreeGrafter"/>
</dbReference>
<evidence type="ECO:0000313" key="6">
    <source>
        <dbReference type="Proteomes" id="UP000228681"/>
    </source>
</evidence>
<dbReference type="Pfam" id="PF13328">
    <property type="entry name" value="HD_4"/>
    <property type="match status" value="1"/>
</dbReference>
<dbReference type="Gene3D" id="1.10.3210.10">
    <property type="entry name" value="Hypothetical protein af1432"/>
    <property type="match status" value="1"/>
</dbReference>
<comment type="similarity">
    <text evidence="2">Belongs to the relA/spoT family.</text>
</comment>
<feature type="domain" description="HD" evidence="3">
    <location>
        <begin position="40"/>
        <end position="153"/>
    </location>
</feature>
<dbReference type="CDD" id="cd05399">
    <property type="entry name" value="NT_Rel-Spo_like"/>
    <property type="match status" value="1"/>
</dbReference>
<dbReference type="InterPro" id="IPR033655">
    <property type="entry name" value="TGS_RelA/SpoT"/>
</dbReference>
<dbReference type="InterPro" id="IPR003607">
    <property type="entry name" value="HD/PDEase_dom"/>
</dbReference>
<name>A0A2G9Z048_9BACT</name>
<dbReference type="InterPro" id="IPR012675">
    <property type="entry name" value="Beta-grasp_dom_sf"/>
</dbReference>
<sequence length="590" mass="68241">MEEILQKIRQEAKEPELISRAFNFAKKAHSGQKRFSGEEYIIHPLKVAQTISKFKLDSKTIAASLLHDVVDDTGTSLEKIEEEFGKEVAFLIEGVSKLGKIRYPKEPLEIQPIKKRVKKPIDLQAENLRKIFFAMAKDLRIILIKLADRLHNMETLGHVPKEKQKRLALETLEIFAPLADRLGIGEMKGKLEDLSFPYLYPKEYEWLRREFKEKFSAREKHATREIPILKKLLEKEGIEPLDIHARAKYYWSLYQKLLKYEMNIERIYDLVALRVIVKDVKDCYAALGAIHKHWRPLPGRIKDYIAFPKPNGYQSLHTTVICDEGKIIEIQIRTPEMHKEAEYGICAHWAEKEKISLPLQEKKFEWTKQLEGWQNEILSNHEFLEGLKIDFFKNRIFVFTPKGDVIDLPEGATPIDFAYHVHTDIGNHCVGAKVNGKMVAVSTTLKNGEVVEILVDKNKVPSRDWLKFAKTNLARSHIKKEIKKGFLEALIERISPKRIVREILKKKKPEVVAPTPVFPKIEKPLKNVIIGGESRIYFSFAKCCNPQAGEKIKAYITKNKGASIHKMSCESLKRNEKKWPEKVIEAGWEK</sequence>
<dbReference type="Gene3D" id="3.30.460.10">
    <property type="entry name" value="Beta Polymerase, domain 2"/>
    <property type="match status" value="1"/>
</dbReference>
<dbReference type="PANTHER" id="PTHR21262:SF31">
    <property type="entry name" value="GTP PYROPHOSPHOKINASE"/>
    <property type="match status" value="1"/>
</dbReference>
<dbReference type="FunFam" id="1.10.3210.10:FF:000001">
    <property type="entry name" value="GTP pyrophosphokinase RelA"/>
    <property type="match status" value="1"/>
</dbReference>
<evidence type="ECO:0000256" key="2">
    <source>
        <dbReference type="RuleBase" id="RU003847"/>
    </source>
</evidence>
<dbReference type="EMBL" id="PCRS01000034">
    <property type="protein sequence ID" value="PIP24864.1"/>
    <property type="molecule type" value="Genomic_DNA"/>
</dbReference>
<dbReference type="SUPFAM" id="SSF81301">
    <property type="entry name" value="Nucleotidyltransferase"/>
    <property type="match status" value="1"/>
</dbReference>
<protein>
    <recommendedName>
        <fullName evidence="7">(P)ppGpp synthetase</fullName>
    </recommendedName>
</protein>
<dbReference type="InterPro" id="IPR012676">
    <property type="entry name" value="TGS-like"/>
</dbReference>
<dbReference type="PROSITE" id="PS51880">
    <property type="entry name" value="TGS"/>
    <property type="match status" value="1"/>
</dbReference>
<dbReference type="InterPro" id="IPR004095">
    <property type="entry name" value="TGS"/>
</dbReference>
<accession>A0A2G9Z048</accession>
<comment type="caution">
    <text evidence="5">The sequence shown here is derived from an EMBL/GenBank/DDBJ whole genome shotgun (WGS) entry which is preliminary data.</text>
</comment>
<dbReference type="InterPro" id="IPR004811">
    <property type="entry name" value="RelA/Spo_fam"/>
</dbReference>
<comment type="pathway">
    <text evidence="1">Purine metabolism.</text>
</comment>
<evidence type="ECO:0008006" key="7">
    <source>
        <dbReference type="Google" id="ProtNLM"/>
    </source>
</evidence>
<dbReference type="SMART" id="SM00471">
    <property type="entry name" value="HDc"/>
    <property type="match status" value="1"/>
</dbReference>
<dbReference type="GO" id="GO:0015969">
    <property type="term" value="P:guanosine tetraphosphate metabolic process"/>
    <property type="evidence" value="ECO:0007669"/>
    <property type="project" value="InterPro"/>
</dbReference>
<reference evidence="5 6" key="1">
    <citation type="submission" date="2017-09" db="EMBL/GenBank/DDBJ databases">
        <title>Depth-based differentiation of microbial function through sediment-hosted aquifers and enrichment of novel symbionts in the deep terrestrial subsurface.</title>
        <authorList>
            <person name="Probst A.J."/>
            <person name="Ladd B."/>
            <person name="Jarett J.K."/>
            <person name="Geller-Mcgrath D.E."/>
            <person name="Sieber C.M."/>
            <person name="Emerson J.B."/>
            <person name="Anantharaman K."/>
            <person name="Thomas B.C."/>
            <person name="Malmstrom R."/>
            <person name="Stieglmeier M."/>
            <person name="Klingl A."/>
            <person name="Woyke T."/>
            <person name="Ryan C.M."/>
            <person name="Banfield J.F."/>
        </authorList>
    </citation>
    <scope>NUCLEOTIDE SEQUENCE [LARGE SCALE GENOMIC DNA]</scope>
    <source>
        <strain evidence="5">CG23_combo_of_CG06-09_8_20_14_all_36_12</strain>
    </source>
</reference>
<proteinExistence type="inferred from homology"/>
<feature type="domain" description="TGS" evidence="4">
    <location>
        <begin position="394"/>
        <end position="455"/>
    </location>
</feature>
<gene>
    <name evidence="5" type="ORF">COX34_01905</name>
</gene>